<protein>
    <submittedName>
        <fullName evidence="2">Uncharacterized protein</fullName>
    </submittedName>
</protein>
<dbReference type="PANTHER" id="PTHR37540:SF5">
    <property type="entry name" value="TRANSCRIPTION FACTOR DOMAIN-CONTAINING PROTEIN"/>
    <property type="match status" value="1"/>
</dbReference>
<feature type="region of interest" description="Disordered" evidence="1">
    <location>
        <begin position="508"/>
        <end position="529"/>
    </location>
</feature>
<dbReference type="InterPro" id="IPR021858">
    <property type="entry name" value="Fun_TF"/>
</dbReference>
<proteinExistence type="predicted"/>
<feature type="compositionally biased region" description="Basic and acidic residues" evidence="1">
    <location>
        <begin position="519"/>
        <end position="529"/>
    </location>
</feature>
<reference evidence="2" key="1">
    <citation type="submission" date="2019-04" db="EMBL/GenBank/DDBJ databases">
        <title>Sequencing of skin fungus with MAO and IRED activity.</title>
        <authorList>
            <person name="Marsaioli A.J."/>
            <person name="Bonatto J.M.C."/>
            <person name="Reis Junior O."/>
        </authorList>
    </citation>
    <scope>NUCLEOTIDE SEQUENCE</scope>
    <source>
        <strain evidence="2">30M1</strain>
    </source>
</reference>
<dbReference type="PANTHER" id="PTHR37540">
    <property type="entry name" value="TRANSCRIPTION FACTOR (ACR-2), PUTATIVE-RELATED-RELATED"/>
    <property type="match status" value="1"/>
</dbReference>
<comment type="caution">
    <text evidence="2">The sequence shown here is derived from an EMBL/GenBank/DDBJ whole genome shotgun (WGS) entry which is preliminary data.</text>
</comment>
<evidence type="ECO:0000313" key="2">
    <source>
        <dbReference type="EMBL" id="KAF3001216.1"/>
    </source>
</evidence>
<dbReference type="OrthoDB" id="4159781at2759"/>
<gene>
    <name evidence="2" type="ORF">E8E13_001600</name>
</gene>
<evidence type="ECO:0000313" key="3">
    <source>
        <dbReference type="Proteomes" id="UP000801428"/>
    </source>
</evidence>
<dbReference type="Proteomes" id="UP000801428">
    <property type="component" value="Unassembled WGS sequence"/>
</dbReference>
<dbReference type="AlphaFoldDB" id="A0A9P4W7Q9"/>
<evidence type="ECO:0000256" key="1">
    <source>
        <dbReference type="SAM" id="MobiDB-lite"/>
    </source>
</evidence>
<dbReference type="Pfam" id="PF11951">
    <property type="entry name" value="Fungal_trans_2"/>
    <property type="match status" value="1"/>
</dbReference>
<keyword evidence="3" id="KW-1185">Reference proteome</keyword>
<name>A0A9P4W7Q9_CURKU</name>
<accession>A0A9P4W7Q9</accession>
<organism evidence="2 3">
    <name type="scientific">Curvularia kusanoi</name>
    <name type="common">Cochliobolus kusanoi</name>
    <dbReference type="NCBI Taxonomy" id="90978"/>
    <lineage>
        <taxon>Eukaryota</taxon>
        <taxon>Fungi</taxon>
        <taxon>Dikarya</taxon>
        <taxon>Ascomycota</taxon>
        <taxon>Pezizomycotina</taxon>
        <taxon>Dothideomycetes</taxon>
        <taxon>Pleosporomycetidae</taxon>
        <taxon>Pleosporales</taxon>
        <taxon>Pleosporineae</taxon>
        <taxon>Pleosporaceae</taxon>
        <taxon>Curvularia</taxon>
    </lineage>
</organism>
<sequence>MLRTAVSVREPDNGILDPFQVSSIEITEGVSELLDHFVHEMAPGIIGVDIRRRSTLMKSEWFDTAMSNEGFMHSLLSTAALHMFIFGKGTVKTILDHRAKAISAVNQALSVQDHAVRLSDANIGAVFNLLTVEEGLMMPHFREELAHDEQPNAMRLHLKGLREMLQLRGGLKAVGTNRILQAFILWHTTAHAIAAFEAPYPTTLAYIRSADLPRHPKGYQPKYSQYLVELCRHAGLTDSLIKLLESVLILAADLNAWYDDVECPLDALDVQNFSCALECLLLAWISERGPIMPPLEGSLCLALIIFTVRTTEALKRPMDVHLLHFVVSKRLEGALSCTTRGEWQCCPDLLLWILSIGAISADGSAESDWFVNQSSLACAEFNIGSGDELLERLKLCGWVNYKLDNSVHRLWSNITTLRLETYLDISSPDKEDANSTPGPLQCDLKEADPTVWQDVNWEVIVASTSAQRQGRSNEVGDERFYIDYMIDPNGHVANELMSKYLAFTMRRQDLDTPQNRRPKLSDRNDSAHG</sequence>
<dbReference type="EMBL" id="SWKU01000013">
    <property type="protein sequence ID" value="KAF3001216.1"/>
    <property type="molecule type" value="Genomic_DNA"/>
</dbReference>